<reference evidence="2" key="1">
    <citation type="submission" date="2021-01" db="EMBL/GenBank/DDBJ databases">
        <authorList>
            <person name="Corre E."/>
            <person name="Pelletier E."/>
            <person name="Niang G."/>
            <person name="Scheremetjew M."/>
            <person name="Finn R."/>
            <person name="Kale V."/>
            <person name="Holt S."/>
            <person name="Cochrane G."/>
            <person name="Meng A."/>
            <person name="Brown T."/>
            <person name="Cohen L."/>
        </authorList>
    </citation>
    <scope>NUCLEOTIDE SEQUENCE</scope>
    <source>
        <strain evidence="2">GSO104</strain>
    </source>
</reference>
<name>A0A7S4VU25_9STRA</name>
<evidence type="ECO:0000256" key="1">
    <source>
        <dbReference type="SAM" id="MobiDB-lite"/>
    </source>
</evidence>
<feature type="region of interest" description="Disordered" evidence="1">
    <location>
        <begin position="746"/>
        <end position="812"/>
    </location>
</feature>
<feature type="compositionally biased region" description="Polar residues" evidence="1">
    <location>
        <begin position="553"/>
        <end position="572"/>
    </location>
</feature>
<dbReference type="AlphaFoldDB" id="A0A7S4VU25"/>
<feature type="compositionally biased region" description="Polar residues" evidence="1">
    <location>
        <begin position="397"/>
        <end position="407"/>
    </location>
</feature>
<feature type="compositionally biased region" description="Polar residues" evidence="1">
    <location>
        <begin position="757"/>
        <end position="768"/>
    </location>
</feature>
<organism evidence="2">
    <name type="scientific">Ditylum brightwellii</name>
    <dbReference type="NCBI Taxonomy" id="49249"/>
    <lineage>
        <taxon>Eukaryota</taxon>
        <taxon>Sar</taxon>
        <taxon>Stramenopiles</taxon>
        <taxon>Ochrophyta</taxon>
        <taxon>Bacillariophyta</taxon>
        <taxon>Mediophyceae</taxon>
        <taxon>Lithodesmiophycidae</taxon>
        <taxon>Lithodesmiales</taxon>
        <taxon>Lithodesmiaceae</taxon>
        <taxon>Ditylum</taxon>
    </lineage>
</organism>
<protein>
    <submittedName>
        <fullName evidence="2">Uncharacterized protein</fullName>
    </submittedName>
</protein>
<sequence>MDMHQAWNSKTDDGPRPGGSVPLFLLADAADDCHQEQLKIGSKAATNAERRSPPGPSDDGSLNKRAALEQEKWLQHLTQQGVGAAYQNSKKQCAEAQVANNSREFVAASAQDDATRWAIAAALSQQQPQHIYQQQQHIYQHQHAPQAQSYAIQLQQLQEAVHFQQAEPHLRHHQLQQLHAAAAYANTSDLQAAAAAQQLQQATQLQQDQLQQLAQLQQMQQAAQLQDLMWGAGIPQSQLDSLLLAQAISARNQGHAATSAQQQQQLAHGATLAASGNPSMSFARLLYLQNQQAQELEIQQVLQQHQARSAEAAYVTAQQNAIAQAAMAQKQAAATAMKQQQQAQPKQQQHTQARFQQQHQQKQQQQAKAPPKPSSQQRQEHLDCIEKTSHGRGESRPQATSNASTPDMSRGDAPSSVNKDAFHAPSITKAAACPVASPPAITAIANNSTKEGEKTADQFKKVRGGMVIDCRASGMPMDHNFKTAYFRISENIEHGEELICSHCSCRNAGIKFRYCIKCMVPVAKQNFHRHHRHSCTNIANLSGEADGEDNYSDEGSSVASGKSSTDNKQSNKGHVISLSSSLLGGGVAPNPLSPVAAGSSTEMTKDLLGFGPNALPEHSLSSSDVTKQKDMSKKAAKASGLKNVISEGAAALSPSSAVSQLFTSPQCSEVSALPELSLSGIVDNGKGGGEYFPTSCGGDRHGSVLDGRKKRWSTLLVKRPATGDSTAMSAWLLEVMIVSDLDKPLKGGENAARAQPVSASLNNGNSGKQPKLESQKGENIQATKKIEAQNRGNGGSVPSFATLKYKKRGRQN</sequence>
<feature type="region of interest" description="Disordered" evidence="1">
    <location>
        <begin position="541"/>
        <end position="572"/>
    </location>
</feature>
<accession>A0A7S4VU25</accession>
<gene>
    <name evidence="2" type="ORF">DBRI00130_LOCUS27515</name>
</gene>
<evidence type="ECO:0000313" key="2">
    <source>
        <dbReference type="EMBL" id="CAE4631250.1"/>
    </source>
</evidence>
<feature type="compositionally biased region" description="Low complexity" evidence="1">
    <location>
        <begin position="337"/>
        <end position="377"/>
    </location>
</feature>
<feature type="compositionally biased region" description="Basic and acidic residues" evidence="1">
    <location>
        <begin position="378"/>
        <end position="395"/>
    </location>
</feature>
<feature type="region of interest" description="Disordered" evidence="1">
    <location>
        <begin position="1"/>
        <end position="23"/>
    </location>
</feature>
<feature type="region of interest" description="Disordered" evidence="1">
    <location>
        <begin position="36"/>
        <end position="62"/>
    </location>
</feature>
<proteinExistence type="predicted"/>
<feature type="region of interest" description="Disordered" evidence="1">
    <location>
        <begin position="337"/>
        <end position="420"/>
    </location>
</feature>
<dbReference type="EMBL" id="HBNS01035252">
    <property type="protein sequence ID" value="CAE4631250.1"/>
    <property type="molecule type" value="Transcribed_RNA"/>
</dbReference>
<feature type="region of interest" description="Disordered" evidence="1">
    <location>
        <begin position="607"/>
        <end position="634"/>
    </location>
</feature>